<comment type="function">
    <text evidence="10">Phosphorylation of dTMP to form dTDP in both de novo and salvage pathways of dTTP synthesis.</text>
</comment>
<dbReference type="AlphaFoldDB" id="A0A087E861"/>
<dbReference type="eggNOG" id="COG0125">
    <property type="taxonomic scope" value="Bacteria"/>
</dbReference>
<dbReference type="PANTHER" id="PTHR10344:SF4">
    <property type="entry name" value="UMP-CMP KINASE 2, MITOCHONDRIAL"/>
    <property type="match status" value="1"/>
</dbReference>
<dbReference type="Gene3D" id="3.40.50.300">
    <property type="entry name" value="P-loop containing nucleotide triphosphate hydrolases"/>
    <property type="match status" value="1"/>
</dbReference>
<evidence type="ECO:0000256" key="4">
    <source>
        <dbReference type="ARBA" id="ARBA00022679"/>
    </source>
</evidence>
<dbReference type="GO" id="GO:0005829">
    <property type="term" value="C:cytosol"/>
    <property type="evidence" value="ECO:0007669"/>
    <property type="project" value="TreeGrafter"/>
</dbReference>
<dbReference type="InterPro" id="IPR039430">
    <property type="entry name" value="Thymidylate_kin-like_dom"/>
</dbReference>
<keyword evidence="6 10" id="KW-0547">Nucleotide-binding</keyword>
<evidence type="ECO:0000256" key="9">
    <source>
        <dbReference type="ARBA" id="ARBA00048743"/>
    </source>
</evidence>
<comment type="catalytic activity">
    <reaction evidence="9 10">
        <text>dTMP + ATP = dTDP + ADP</text>
        <dbReference type="Rhea" id="RHEA:13517"/>
        <dbReference type="ChEBI" id="CHEBI:30616"/>
        <dbReference type="ChEBI" id="CHEBI:58369"/>
        <dbReference type="ChEBI" id="CHEBI:63528"/>
        <dbReference type="ChEBI" id="CHEBI:456216"/>
        <dbReference type="EC" id="2.7.4.9"/>
    </reaction>
</comment>
<comment type="similarity">
    <text evidence="1 10">Belongs to the thymidylate kinase family.</text>
</comment>
<keyword evidence="4 10" id="KW-0808">Transferase</keyword>
<keyword evidence="8 10" id="KW-0067">ATP-binding</keyword>
<dbReference type="SUPFAM" id="SSF52540">
    <property type="entry name" value="P-loop containing nucleoside triphosphate hydrolases"/>
    <property type="match status" value="1"/>
</dbReference>
<keyword evidence="5 10" id="KW-0545">Nucleotide biosynthesis</keyword>
<evidence type="ECO:0000256" key="8">
    <source>
        <dbReference type="ARBA" id="ARBA00022840"/>
    </source>
</evidence>
<sequence length="260" mass="28275">MAGLFISFEGVDGAGKTTQVERLRQYAESLGRSVTVTREPGGTALGQAIRQLLLHGVPEIPEAYRTDGAAERLDGRNAQKADSTAEDAARNAGIAARAEALLFAADRAQHVAQVIRPALERGGIVITDRYLDSSLAYQAGGRELTVEAVRRLNLWASGSLLPARTYLLDMDTDISHRRLTHSEDRMESAGAAFQHRTRQAFLELAREEPRRFRVIDAARPVEVVWQEIRADFDALLAGGMASGDSVSGGMDADESQGEMR</sequence>
<evidence type="ECO:0000256" key="1">
    <source>
        <dbReference type="ARBA" id="ARBA00009776"/>
    </source>
</evidence>
<evidence type="ECO:0000313" key="12">
    <source>
        <dbReference type="EMBL" id="KFJ03962.1"/>
    </source>
</evidence>
<dbReference type="GO" id="GO:0005524">
    <property type="term" value="F:ATP binding"/>
    <property type="evidence" value="ECO:0007669"/>
    <property type="project" value="UniProtKB-UniRule"/>
</dbReference>
<evidence type="ECO:0000256" key="2">
    <source>
        <dbReference type="ARBA" id="ARBA00012980"/>
    </source>
</evidence>
<comment type="caution">
    <text evidence="12">The sequence shown here is derived from an EMBL/GenBank/DDBJ whole genome shotgun (WGS) entry which is preliminary data.</text>
</comment>
<reference evidence="12 13" key="1">
    <citation type="submission" date="2014-03" db="EMBL/GenBank/DDBJ databases">
        <title>Genomics of Bifidobacteria.</title>
        <authorList>
            <person name="Ventura M."/>
            <person name="Milani C."/>
            <person name="Lugli G.A."/>
        </authorList>
    </citation>
    <scope>NUCLEOTIDE SEQUENCE [LARGE SCALE GENOMIC DNA]</scope>
    <source>
        <strain evidence="12 13">LMG 11597</strain>
    </source>
</reference>
<dbReference type="GO" id="GO:0006233">
    <property type="term" value="P:dTDP biosynthetic process"/>
    <property type="evidence" value="ECO:0007669"/>
    <property type="project" value="InterPro"/>
</dbReference>
<evidence type="ECO:0000313" key="13">
    <source>
        <dbReference type="Proteomes" id="UP000029055"/>
    </source>
</evidence>
<dbReference type="NCBIfam" id="TIGR00041">
    <property type="entry name" value="DTMP_kinase"/>
    <property type="match status" value="1"/>
</dbReference>
<keyword evidence="7 10" id="KW-0418">Kinase</keyword>
<keyword evidence="13" id="KW-1185">Reference proteome</keyword>
<evidence type="ECO:0000256" key="3">
    <source>
        <dbReference type="ARBA" id="ARBA00017144"/>
    </source>
</evidence>
<feature type="domain" description="Thymidylate kinase-like" evidence="11">
    <location>
        <begin position="90"/>
        <end position="228"/>
    </location>
</feature>
<protein>
    <recommendedName>
        <fullName evidence="3 10">Thymidylate kinase</fullName>
        <ecNumber evidence="2 10">2.7.4.9</ecNumber>
    </recommendedName>
    <alternativeName>
        <fullName evidence="10">dTMP kinase</fullName>
    </alternativeName>
</protein>
<feature type="binding site" evidence="10">
    <location>
        <begin position="10"/>
        <end position="17"/>
    </location>
    <ligand>
        <name>ATP</name>
        <dbReference type="ChEBI" id="CHEBI:30616"/>
    </ligand>
</feature>
<dbReference type="OrthoDB" id="9774907at2"/>
<dbReference type="InterPro" id="IPR027417">
    <property type="entry name" value="P-loop_NTPase"/>
</dbReference>
<evidence type="ECO:0000259" key="11">
    <source>
        <dbReference type="Pfam" id="PF02223"/>
    </source>
</evidence>
<feature type="domain" description="Thymidylate kinase-like" evidence="11">
    <location>
        <begin position="8"/>
        <end position="55"/>
    </location>
</feature>
<dbReference type="PANTHER" id="PTHR10344">
    <property type="entry name" value="THYMIDYLATE KINASE"/>
    <property type="match status" value="1"/>
</dbReference>
<dbReference type="EC" id="2.7.4.9" evidence="2 10"/>
<organism evidence="12 13">
    <name type="scientific">Bifidobacterium subtile</name>
    <dbReference type="NCBI Taxonomy" id="77635"/>
    <lineage>
        <taxon>Bacteria</taxon>
        <taxon>Bacillati</taxon>
        <taxon>Actinomycetota</taxon>
        <taxon>Actinomycetes</taxon>
        <taxon>Bifidobacteriales</taxon>
        <taxon>Bifidobacteriaceae</taxon>
        <taxon>Bifidobacterium</taxon>
    </lineage>
</organism>
<evidence type="ECO:0000256" key="6">
    <source>
        <dbReference type="ARBA" id="ARBA00022741"/>
    </source>
</evidence>
<gene>
    <name evidence="10" type="primary">tmk</name>
    <name evidence="12" type="ORF">BISU_0438</name>
</gene>
<dbReference type="GO" id="GO:0006235">
    <property type="term" value="P:dTTP biosynthetic process"/>
    <property type="evidence" value="ECO:0007669"/>
    <property type="project" value="UniProtKB-UniRule"/>
</dbReference>
<accession>A0A087E861</accession>
<dbReference type="InterPro" id="IPR018095">
    <property type="entry name" value="Thymidylate_kin_CS"/>
</dbReference>
<dbReference type="GO" id="GO:0006227">
    <property type="term" value="P:dUDP biosynthetic process"/>
    <property type="evidence" value="ECO:0007669"/>
    <property type="project" value="TreeGrafter"/>
</dbReference>
<dbReference type="GO" id="GO:0004798">
    <property type="term" value="F:dTMP kinase activity"/>
    <property type="evidence" value="ECO:0007669"/>
    <property type="project" value="UniProtKB-UniRule"/>
</dbReference>
<evidence type="ECO:0000256" key="5">
    <source>
        <dbReference type="ARBA" id="ARBA00022727"/>
    </source>
</evidence>
<dbReference type="PROSITE" id="PS01331">
    <property type="entry name" value="THYMIDYLATE_KINASE"/>
    <property type="match status" value="1"/>
</dbReference>
<dbReference type="HAMAP" id="MF_00165">
    <property type="entry name" value="Thymidylate_kinase"/>
    <property type="match status" value="1"/>
</dbReference>
<name>A0A087E861_9BIFI</name>
<dbReference type="STRING" id="77635.BISU_0438"/>
<evidence type="ECO:0000256" key="10">
    <source>
        <dbReference type="HAMAP-Rule" id="MF_00165"/>
    </source>
</evidence>
<dbReference type="RefSeq" id="WP_024463274.1">
    <property type="nucleotide sequence ID" value="NZ_CP062939.1"/>
</dbReference>
<dbReference type="CDD" id="cd01672">
    <property type="entry name" value="TMPK"/>
    <property type="match status" value="1"/>
</dbReference>
<proteinExistence type="inferred from homology"/>
<dbReference type="Proteomes" id="UP000029055">
    <property type="component" value="Unassembled WGS sequence"/>
</dbReference>
<evidence type="ECO:0000256" key="7">
    <source>
        <dbReference type="ARBA" id="ARBA00022777"/>
    </source>
</evidence>
<dbReference type="Pfam" id="PF02223">
    <property type="entry name" value="Thymidylate_kin"/>
    <property type="match status" value="2"/>
</dbReference>
<dbReference type="InterPro" id="IPR018094">
    <property type="entry name" value="Thymidylate_kinase"/>
</dbReference>
<dbReference type="EMBL" id="JGZR01000006">
    <property type="protein sequence ID" value="KFJ03962.1"/>
    <property type="molecule type" value="Genomic_DNA"/>
</dbReference>